<dbReference type="STRING" id="1965070.A0A3S3RT95"/>
<reference evidence="12 13" key="1">
    <citation type="journal article" date="2018" name="Gigascience">
        <title>Genomes of trombidid mites reveal novel predicted allergens and laterally-transferred genes associated with secondary metabolism.</title>
        <authorList>
            <person name="Dong X."/>
            <person name="Chaisiri K."/>
            <person name="Xia D."/>
            <person name="Armstrong S.D."/>
            <person name="Fang Y."/>
            <person name="Donnelly M.J."/>
            <person name="Kadowaki T."/>
            <person name="McGarry J.W."/>
            <person name="Darby A.C."/>
            <person name="Makepeace B.L."/>
        </authorList>
    </citation>
    <scope>NUCLEOTIDE SEQUENCE [LARGE SCALE GENOMIC DNA]</scope>
    <source>
        <strain evidence="12">UoL-WK</strain>
    </source>
</reference>
<evidence type="ECO:0000256" key="6">
    <source>
        <dbReference type="ARBA" id="ARBA00023040"/>
    </source>
</evidence>
<dbReference type="SUPFAM" id="SSF81321">
    <property type="entry name" value="Family A G protein-coupled receptor-like"/>
    <property type="match status" value="1"/>
</dbReference>
<dbReference type="InterPro" id="IPR017452">
    <property type="entry name" value="GPCR_Rhodpsn_7TM"/>
</dbReference>
<protein>
    <submittedName>
        <fullName evidence="12">Tachykinin-like peptides receptor 86C</fullName>
    </submittedName>
</protein>
<dbReference type="EMBL" id="NCKU01004613">
    <property type="protein sequence ID" value="RWS05691.1"/>
    <property type="molecule type" value="Genomic_DNA"/>
</dbReference>
<keyword evidence="6" id="KW-0297">G-protein coupled receptor</keyword>
<dbReference type="AlphaFoldDB" id="A0A3S3RT95"/>
<organism evidence="12 13">
    <name type="scientific">Dinothrombium tinctorium</name>
    <dbReference type="NCBI Taxonomy" id="1965070"/>
    <lineage>
        <taxon>Eukaryota</taxon>
        <taxon>Metazoa</taxon>
        <taxon>Ecdysozoa</taxon>
        <taxon>Arthropoda</taxon>
        <taxon>Chelicerata</taxon>
        <taxon>Arachnida</taxon>
        <taxon>Acari</taxon>
        <taxon>Acariformes</taxon>
        <taxon>Trombidiformes</taxon>
        <taxon>Prostigmata</taxon>
        <taxon>Anystina</taxon>
        <taxon>Parasitengona</taxon>
        <taxon>Trombidioidea</taxon>
        <taxon>Trombidiidae</taxon>
        <taxon>Dinothrombium</taxon>
    </lineage>
</organism>
<comment type="caution">
    <text evidence="12">The sequence shown here is derived from an EMBL/GenBank/DDBJ whole genome shotgun (WGS) entry which is preliminary data.</text>
</comment>
<sequence>MPSILNGTINSNLTYNESAKNISDSEQRPFVSSIYAQIIWSSLFGSMVICAIIGNLTVITIILSYRRMRTKTNIFLFNLSFADLLMATFNAMFNFVFMLNSHWAFGTIYCTVNNFFSYLTVSCSVFTITVTSLDR</sequence>
<comment type="similarity">
    <text evidence="2">Belongs to the G-protein coupled receptor 1 family.</text>
</comment>
<feature type="transmembrane region" description="Helical" evidence="10">
    <location>
        <begin position="38"/>
        <end position="63"/>
    </location>
</feature>
<dbReference type="Gene3D" id="1.20.1070.10">
    <property type="entry name" value="Rhodopsin 7-helix transmembrane proteins"/>
    <property type="match status" value="1"/>
</dbReference>
<evidence type="ECO:0000256" key="2">
    <source>
        <dbReference type="ARBA" id="ARBA00010663"/>
    </source>
</evidence>
<feature type="transmembrane region" description="Helical" evidence="10">
    <location>
        <begin position="115"/>
        <end position="133"/>
    </location>
</feature>
<accession>A0A3S3RT95</accession>
<dbReference type="PROSITE" id="PS50262">
    <property type="entry name" value="G_PROTEIN_RECEP_F1_2"/>
    <property type="match status" value="1"/>
</dbReference>
<evidence type="ECO:0000256" key="5">
    <source>
        <dbReference type="ARBA" id="ARBA00022989"/>
    </source>
</evidence>
<keyword evidence="3" id="KW-1003">Cell membrane</keyword>
<evidence type="ECO:0000256" key="9">
    <source>
        <dbReference type="ARBA" id="ARBA00023224"/>
    </source>
</evidence>
<dbReference type="Pfam" id="PF00001">
    <property type="entry name" value="7tm_1"/>
    <property type="match status" value="1"/>
</dbReference>
<dbReference type="PANTHER" id="PTHR46925">
    <property type="entry name" value="G-PROTEIN COUPLED RECEPTOR TKR-1-RELATED"/>
    <property type="match status" value="1"/>
</dbReference>
<dbReference type="PANTHER" id="PTHR46925:SF2">
    <property type="entry name" value="G-PROTEIN COUPLED RECEPTOR TKR-1-RELATED"/>
    <property type="match status" value="1"/>
</dbReference>
<keyword evidence="7 10" id="KW-0472">Membrane</keyword>
<gene>
    <name evidence="12" type="ORF">B4U79_05877</name>
</gene>
<dbReference type="Proteomes" id="UP000285301">
    <property type="component" value="Unassembled WGS sequence"/>
</dbReference>
<dbReference type="InterPro" id="IPR001681">
    <property type="entry name" value="Neurokn_rcpt"/>
</dbReference>
<dbReference type="PRINTS" id="PR00237">
    <property type="entry name" value="GPCRRHODOPSN"/>
</dbReference>
<feature type="transmembrane region" description="Helical" evidence="10">
    <location>
        <begin position="75"/>
        <end position="95"/>
    </location>
</feature>
<dbReference type="GO" id="GO:0005886">
    <property type="term" value="C:plasma membrane"/>
    <property type="evidence" value="ECO:0007669"/>
    <property type="project" value="UniProtKB-SubCell"/>
</dbReference>
<keyword evidence="13" id="KW-1185">Reference proteome</keyword>
<proteinExistence type="inferred from homology"/>
<name>A0A3S3RT95_9ACAR</name>
<dbReference type="OrthoDB" id="5981855at2759"/>
<dbReference type="InterPro" id="IPR000276">
    <property type="entry name" value="GPCR_Rhodpsn"/>
</dbReference>
<evidence type="ECO:0000256" key="4">
    <source>
        <dbReference type="ARBA" id="ARBA00022692"/>
    </source>
</evidence>
<keyword evidence="9" id="KW-0807">Transducer</keyword>
<evidence type="ECO:0000256" key="10">
    <source>
        <dbReference type="SAM" id="Phobius"/>
    </source>
</evidence>
<keyword evidence="8 12" id="KW-0675">Receptor</keyword>
<evidence type="ECO:0000256" key="7">
    <source>
        <dbReference type="ARBA" id="ARBA00023136"/>
    </source>
</evidence>
<feature type="domain" description="G-protein coupled receptors family 1 profile" evidence="11">
    <location>
        <begin position="54"/>
        <end position="135"/>
    </location>
</feature>
<evidence type="ECO:0000259" key="11">
    <source>
        <dbReference type="PROSITE" id="PS50262"/>
    </source>
</evidence>
<keyword evidence="5 10" id="KW-1133">Transmembrane helix</keyword>
<comment type="subcellular location">
    <subcellularLocation>
        <location evidence="1">Cell membrane</location>
        <topology evidence="1">Multi-pass membrane protein</topology>
    </subcellularLocation>
</comment>
<keyword evidence="4 10" id="KW-0812">Transmembrane</keyword>
<dbReference type="GO" id="GO:0004995">
    <property type="term" value="F:tachykinin receptor activity"/>
    <property type="evidence" value="ECO:0007669"/>
    <property type="project" value="InterPro"/>
</dbReference>
<evidence type="ECO:0000256" key="1">
    <source>
        <dbReference type="ARBA" id="ARBA00004651"/>
    </source>
</evidence>
<evidence type="ECO:0000256" key="8">
    <source>
        <dbReference type="ARBA" id="ARBA00023170"/>
    </source>
</evidence>
<evidence type="ECO:0000313" key="12">
    <source>
        <dbReference type="EMBL" id="RWS05691.1"/>
    </source>
</evidence>
<evidence type="ECO:0000313" key="13">
    <source>
        <dbReference type="Proteomes" id="UP000285301"/>
    </source>
</evidence>
<evidence type="ECO:0000256" key="3">
    <source>
        <dbReference type="ARBA" id="ARBA00022475"/>
    </source>
</evidence>